<dbReference type="EMBL" id="QJKJ01005813">
    <property type="protein sequence ID" value="RDX88887.1"/>
    <property type="molecule type" value="Genomic_DNA"/>
</dbReference>
<accession>A0A371GEA4</accession>
<evidence type="ECO:0000313" key="2">
    <source>
        <dbReference type="EMBL" id="RDX88887.1"/>
    </source>
</evidence>
<feature type="non-terminal residue" evidence="2">
    <location>
        <position position="1"/>
    </location>
</feature>
<evidence type="ECO:0000256" key="1">
    <source>
        <dbReference type="SAM" id="MobiDB-lite"/>
    </source>
</evidence>
<protein>
    <submittedName>
        <fullName evidence="2">Uncharacterized protein</fullName>
    </submittedName>
</protein>
<evidence type="ECO:0000313" key="3">
    <source>
        <dbReference type="Proteomes" id="UP000257109"/>
    </source>
</evidence>
<keyword evidence="3" id="KW-1185">Reference proteome</keyword>
<proteinExistence type="predicted"/>
<gene>
    <name evidence="2" type="ORF">CR513_29462</name>
</gene>
<name>A0A371GEA4_MUCPR</name>
<organism evidence="2 3">
    <name type="scientific">Mucuna pruriens</name>
    <name type="common">Velvet bean</name>
    <name type="synonym">Dolichos pruriens</name>
    <dbReference type="NCBI Taxonomy" id="157652"/>
    <lineage>
        <taxon>Eukaryota</taxon>
        <taxon>Viridiplantae</taxon>
        <taxon>Streptophyta</taxon>
        <taxon>Embryophyta</taxon>
        <taxon>Tracheophyta</taxon>
        <taxon>Spermatophyta</taxon>
        <taxon>Magnoliopsida</taxon>
        <taxon>eudicotyledons</taxon>
        <taxon>Gunneridae</taxon>
        <taxon>Pentapetalae</taxon>
        <taxon>rosids</taxon>
        <taxon>fabids</taxon>
        <taxon>Fabales</taxon>
        <taxon>Fabaceae</taxon>
        <taxon>Papilionoideae</taxon>
        <taxon>50 kb inversion clade</taxon>
        <taxon>NPAAA clade</taxon>
        <taxon>indigoferoid/millettioid clade</taxon>
        <taxon>Phaseoleae</taxon>
        <taxon>Mucuna</taxon>
    </lineage>
</organism>
<feature type="region of interest" description="Disordered" evidence="1">
    <location>
        <begin position="1"/>
        <end position="28"/>
    </location>
</feature>
<dbReference type="Proteomes" id="UP000257109">
    <property type="component" value="Unassembled WGS sequence"/>
</dbReference>
<reference evidence="2" key="1">
    <citation type="submission" date="2018-05" db="EMBL/GenBank/DDBJ databases">
        <title>Draft genome of Mucuna pruriens seed.</title>
        <authorList>
            <person name="Nnadi N.E."/>
            <person name="Vos R."/>
            <person name="Hasami M.H."/>
            <person name="Devisetty U.K."/>
            <person name="Aguiy J.C."/>
        </authorList>
    </citation>
    <scope>NUCLEOTIDE SEQUENCE [LARGE SCALE GENOMIC DNA]</scope>
    <source>
        <strain evidence="2">JCA_2017</strain>
    </source>
</reference>
<sequence length="84" mass="9952">MGSGRWCALGDFNSMKRPGREKDPKDGSHIHSFVWKEIHITLDMIRENEERLETWDNLAQWALPRDVSYLYLVIIRCGYSNWDP</sequence>
<comment type="caution">
    <text evidence="2">The sequence shown here is derived from an EMBL/GenBank/DDBJ whole genome shotgun (WGS) entry which is preliminary data.</text>
</comment>
<feature type="compositionally biased region" description="Basic and acidic residues" evidence="1">
    <location>
        <begin position="18"/>
        <end position="28"/>
    </location>
</feature>
<dbReference type="AlphaFoldDB" id="A0A371GEA4"/>